<accession>A0A166RFG7</accession>
<sequence length="167" mass="16451">MKFTGQLSAIVLFAAPIAAQTTSDLYSLLPIDLTASVTLPVETDGTGSGCPTVTESCGCPTPAPTEYLSLSCRDVCGRIGCSTSYTVIPGEESCDGSGGGTVTAPATEGVSTLSVTESATVTAAPTEGTVTGTDSPTGAGSGAVSSAASSSATPNAARRLGVPFKFW</sequence>
<name>A0A166RFG7_9PEZI</name>
<evidence type="ECO:0000313" key="3">
    <source>
        <dbReference type="EMBL" id="KZL69185.1"/>
    </source>
</evidence>
<protein>
    <submittedName>
        <fullName evidence="3">Uncharacterized protein</fullName>
    </submittedName>
</protein>
<feature type="chain" id="PRO_5007879061" evidence="2">
    <location>
        <begin position="20"/>
        <end position="167"/>
    </location>
</feature>
<evidence type="ECO:0000313" key="4">
    <source>
        <dbReference type="Proteomes" id="UP000076552"/>
    </source>
</evidence>
<dbReference type="EMBL" id="LFIV01000112">
    <property type="protein sequence ID" value="KZL69185.1"/>
    <property type="molecule type" value="Genomic_DNA"/>
</dbReference>
<comment type="caution">
    <text evidence="3">The sequence shown here is derived from an EMBL/GenBank/DDBJ whole genome shotgun (WGS) entry which is preliminary data.</text>
</comment>
<feature type="compositionally biased region" description="Low complexity" evidence="1">
    <location>
        <begin position="135"/>
        <end position="152"/>
    </location>
</feature>
<keyword evidence="4" id="KW-1185">Reference proteome</keyword>
<feature type="region of interest" description="Disordered" evidence="1">
    <location>
        <begin position="111"/>
        <end position="152"/>
    </location>
</feature>
<organism evidence="3 4">
    <name type="scientific">Colletotrichum tofieldiae</name>
    <dbReference type="NCBI Taxonomy" id="708197"/>
    <lineage>
        <taxon>Eukaryota</taxon>
        <taxon>Fungi</taxon>
        <taxon>Dikarya</taxon>
        <taxon>Ascomycota</taxon>
        <taxon>Pezizomycotina</taxon>
        <taxon>Sordariomycetes</taxon>
        <taxon>Hypocreomycetidae</taxon>
        <taxon>Glomerellales</taxon>
        <taxon>Glomerellaceae</taxon>
        <taxon>Colletotrichum</taxon>
        <taxon>Colletotrichum spaethianum species complex</taxon>
    </lineage>
</organism>
<proteinExistence type="predicted"/>
<gene>
    <name evidence="3" type="ORF">CT0861_03908</name>
</gene>
<dbReference type="AlphaFoldDB" id="A0A166RFG7"/>
<reference evidence="3 4" key="1">
    <citation type="submission" date="2015-06" db="EMBL/GenBank/DDBJ databases">
        <title>Survival trade-offs in plant roots during colonization by closely related pathogenic and mutualistic fungi.</title>
        <authorList>
            <person name="Hacquard S."/>
            <person name="Kracher B."/>
            <person name="Hiruma K."/>
            <person name="Weinman A."/>
            <person name="Muench P."/>
            <person name="Garrido Oter R."/>
            <person name="Ver Loren van Themaat E."/>
            <person name="Dallerey J.-F."/>
            <person name="Damm U."/>
            <person name="Henrissat B."/>
            <person name="Lespinet O."/>
            <person name="Thon M."/>
            <person name="Kemen E."/>
            <person name="McHardy A.C."/>
            <person name="Schulze-Lefert P."/>
            <person name="O'Connell R.J."/>
        </authorList>
    </citation>
    <scope>NUCLEOTIDE SEQUENCE [LARGE SCALE GENOMIC DNA]</scope>
    <source>
        <strain evidence="3 4">0861</strain>
    </source>
</reference>
<keyword evidence="2" id="KW-0732">Signal</keyword>
<evidence type="ECO:0000256" key="1">
    <source>
        <dbReference type="SAM" id="MobiDB-lite"/>
    </source>
</evidence>
<dbReference type="Proteomes" id="UP000076552">
    <property type="component" value="Unassembled WGS sequence"/>
</dbReference>
<evidence type="ECO:0000256" key="2">
    <source>
        <dbReference type="SAM" id="SignalP"/>
    </source>
</evidence>
<feature type="compositionally biased region" description="Polar residues" evidence="1">
    <location>
        <begin position="111"/>
        <end position="134"/>
    </location>
</feature>
<feature type="signal peptide" evidence="2">
    <location>
        <begin position="1"/>
        <end position="19"/>
    </location>
</feature>